<feature type="compositionally biased region" description="Basic and acidic residues" evidence="13">
    <location>
        <begin position="988"/>
        <end position="1008"/>
    </location>
</feature>
<dbReference type="Gene3D" id="1.10.510.10">
    <property type="entry name" value="Transferase(Phosphotransferase) domain 1"/>
    <property type="match status" value="1"/>
</dbReference>
<dbReference type="EC" id="2.7.11.1" evidence="2"/>
<feature type="compositionally biased region" description="Gly residues" evidence="13">
    <location>
        <begin position="1097"/>
        <end position="1108"/>
    </location>
</feature>
<dbReference type="FunFam" id="3.30.200.20:FF:000029">
    <property type="entry name" value="Serine/threonine-protein kinase TAO2, putative"/>
    <property type="match status" value="1"/>
</dbReference>
<accession>A0AAQ5ZFI1</accession>
<feature type="compositionally biased region" description="Low complexity" evidence="13">
    <location>
        <begin position="1024"/>
        <end position="1040"/>
    </location>
</feature>
<feature type="coiled-coil region" evidence="12">
    <location>
        <begin position="437"/>
        <end position="475"/>
    </location>
</feature>
<organism evidence="15 16">
    <name type="scientific">Amphiprion ocellaris</name>
    <name type="common">Clown anemonefish</name>
    <dbReference type="NCBI Taxonomy" id="80972"/>
    <lineage>
        <taxon>Eukaryota</taxon>
        <taxon>Metazoa</taxon>
        <taxon>Chordata</taxon>
        <taxon>Craniata</taxon>
        <taxon>Vertebrata</taxon>
        <taxon>Euteleostomi</taxon>
        <taxon>Actinopterygii</taxon>
        <taxon>Neopterygii</taxon>
        <taxon>Teleostei</taxon>
        <taxon>Neoteleostei</taxon>
        <taxon>Acanthomorphata</taxon>
        <taxon>Ovalentaria</taxon>
        <taxon>Pomacentridae</taxon>
        <taxon>Amphiprion</taxon>
    </lineage>
</organism>
<comment type="catalytic activity">
    <reaction evidence="10">
        <text>L-seryl-[protein] + ATP = O-phospho-L-seryl-[protein] + ADP + H(+)</text>
        <dbReference type="Rhea" id="RHEA:17989"/>
        <dbReference type="Rhea" id="RHEA-COMP:9863"/>
        <dbReference type="Rhea" id="RHEA-COMP:11604"/>
        <dbReference type="ChEBI" id="CHEBI:15378"/>
        <dbReference type="ChEBI" id="CHEBI:29999"/>
        <dbReference type="ChEBI" id="CHEBI:30616"/>
        <dbReference type="ChEBI" id="CHEBI:83421"/>
        <dbReference type="ChEBI" id="CHEBI:456216"/>
        <dbReference type="EC" id="2.7.11.1"/>
    </reaction>
</comment>
<dbReference type="Gene3D" id="3.30.200.20">
    <property type="entry name" value="Phosphorylase Kinase, domain 1"/>
    <property type="match status" value="1"/>
</dbReference>
<dbReference type="PANTHER" id="PTHR47167">
    <property type="entry name" value="SERINE/THREONINE-PROTEIN KINASE TAO1-LIKE PROTEIN"/>
    <property type="match status" value="1"/>
</dbReference>
<dbReference type="InterPro" id="IPR008271">
    <property type="entry name" value="Ser/Thr_kinase_AS"/>
</dbReference>
<dbReference type="PROSITE" id="PS00108">
    <property type="entry name" value="PROTEIN_KINASE_ST"/>
    <property type="match status" value="1"/>
</dbReference>
<feature type="binding site" evidence="11">
    <location>
        <position position="58"/>
    </location>
    <ligand>
        <name>ATP</name>
        <dbReference type="ChEBI" id="CHEBI:30616"/>
    </ligand>
</feature>
<keyword evidence="6" id="KW-0418">Kinase</keyword>
<evidence type="ECO:0000256" key="3">
    <source>
        <dbReference type="ARBA" id="ARBA00022527"/>
    </source>
</evidence>
<dbReference type="GeneTree" id="ENSGT00940000159991"/>
<dbReference type="SUPFAM" id="SSF56112">
    <property type="entry name" value="Protein kinase-like (PK-like)"/>
    <property type="match status" value="1"/>
</dbReference>
<evidence type="ECO:0000313" key="15">
    <source>
        <dbReference type="Ensembl" id="ENSAOCP00000064868.1"/>
    </source>
</evidence>
<feature type="coiled-coil region" evidence="12">
    <location>
        <begin position="516"/>
        <end position="547"/>
    </location>
</feature>
<dbReference type="Ensembl" id="ENSAOCT00000047772.1">
    <property type="protein sequence ID" value="ENSAOCP00000064868.1"/>
    <property type="gene ID" value="ENSAOCG00000021160.2"/>
</dbReference>
<dbReference type="SMART" id="SM00220">
    <property type="entry name" value="S_TKc"/>
    <property type="match status" value="1"/>
</dbReference>
<feature type="compositionally biased region" description="Gly residues" evidence="13">
    <location>
        <begin position="1067"/>
        <end position="1076"/>
    </location>
</feature>
<evidence type="ECO:0000256" key="10">
    <source>
        <dbReference type="ARBA" id="ARBA00048679"/>
    </source>
</evidence>
<feature type="compositionally biased region" description="Polar residues" evidence="13">
    <location>
        <begin position="1112"/>
        <end position="1130"/>
    </location>
</feature>
<name>A0AAQ5ZFI1_AMPOC</name>
<dbReference type="PANTHER" id="PTHR47167:SF6">
    <property type="entry name" value="SERINE_THREONINE-PROTEIN KINASE TAO2"/>
    <property type="match status" value="1"/>
</dbReference>
<reference evidence="15 16" key="1">
    <citation type="submission" date="2022-01" db="EMBL/GenBank/DDBJ databases">
        <title>A chromosome-scale genome assembly of the false clownfish, Amphiprion ocellaris.</title>
        <authorList>
            <person name="Ryu T."/>
        </authorList>
    </citation>
    <scope>NUCLEOTIDE SEQUENCE [LARGE SCALE GENOMIC DNA]</scope>
</reference>
<dbReference type="Pfam" id="PF00069">
    <property type="entry name" value="Pkinase"/>
    <property type="match status" value="1"/>
</dbReference>
<comment type="catalytic activity">
    <reaction evidence="9">
        <text>L-threonyl-[protein] + ATP = O-phospho-L-threonyl-[protein] + ADP + H(+)</text>
        <dbReference type="Rhea" id="RHEA:46608"/>
        <dbReference type="Rhea" id="RHEA-COMP:11060"/>
        <dbReference type="Rhea" id="RHEA-COMP:11605"/>
        <dbReference type="ChEBI" id="CHEBI:15378"/>
        <dbReference type="ChEBI" id="CHEBI:30013"/>
        <dbReference type="ChEBI" id="CHEBI:30616"/>
        <dbReference type="ChEBI" id="CHEBI:61977"/>
        <dbReference type="ChEBI" id="CHEBI:456216"/>
        <dbReference type="EC" id="2.7.11.1"/>
    </reaction>
</comment>
<feature type="compositionally biased region" description="Polar residues" evidence="13">
    <location>
        <begin position="894"/>
        <end position="905"/>
    </location>
</feature>
<dbReference type="Proteomes" id="UP001501940">
    <property type="component" value="Chromosome 18"/>
</dbReference>
<evidence type="ECO:0000256" key="2">
    <source>
        <dbReference type="ARBA" id="ARBA00012513"/>
    </source>
</evidence>
<keyword evidence="5 11" id="KW-0547">Nucleotide-binding</keyword>
<dbReference type="PROSITE" id="PS00107">
    <property type="entry name" value="PROTEIN_KINASE_ATP"/>
    <property type="match status" value="1"/>
</dbReference>
<evidence type="ECO:0000313" key="16">
    <source>
        <dbReference type="Proteomes" id="UP001501940"/>
    </source>
</evidence>
<keyword evidence="16" id="KW-1185">Reference proteome</keyword>
<evidence type="ECO:0000256" key="5">
    <source>
        <dbReference type="ARBA" id="ARBA00022741"/>
    </source>
</evidence>
<keyword evidence="4" id="KW-0808">Transferase</keyword>
<feature type="compositionally biased region" description="Low complexity" evidence="13">
    <location>
        <begin position="954"/>
        <end position="968"/>
    </location>
</feature>
<evidence type="ECO:0000256" key="7">
    <source>
        <dbReference type="ARBA" id="ARBA00022840"/>
    </source>
</evidence>
<reference evidence="15" key="2">
    <citation type="submission" date="2025-08" db="UniProtKB">
        <authorList>
            <consortium name="Ensembl"/>
        </authorList>
    </citation>
    <scope>IDENTIFICATION</scope>
</reference>
<keyword evidence="8 12" id="KW-0175">Coiled coil</keyword>
<evidence type="ECO:0000256" key="11">
    <source>
        <dbReference type="PROSITE-ProRule" id="PRU10141"/>
    </source>
</evidence>
<feature type="compositionally biased region" description="Basic residues" evidence="13">
    <location>
        <begin position="969"/>
        <end position="981"/>
    </location>
</feature>
<sequence length="1130" mass="128091">MPSSVRAGSLKDPEVAELFSREDPEKLFTDLREIGHGSFGAVYFAHDIRTNEVVAIKKMSYSGKQSNEKWQDIIKEVKFLQKLRHPNTVEYRGCYLREHTAWLVMEYCLGSASDLLEVHKKPLQEVEIAAITHGALQGLVYLHSHNMIHRDVKAGNILLTEPGQVKLGDFGSASIVAPANSFVGTPYWMAPEVILAMDEGQYDGKVDVWSLGITCIELAERKPPLFNMNAMSALYHIAQNESPDGFVALLWIMFYRRRPMTVVMDLIARTKDAVRELDNLQYRKMKKILFHEAHNGPAPEGGDEEEYMLRTGTVNSMESSHSLPSMSISASSQSSSVNSLADGSDDSGEMAMMQEGEHTVTSNSSVLHKPLSHDNIYDDPYQPEVDSQREPSSSGGGGGGGGRRRRGRDHFATIRTASLVTRQIQEHEQGSALREQMSGYKRMRRQHQKQLMGLENKLKAEMDEHQLRLDKELENQRNSFSMEGEKFNKKHQAILEKEAVLTEEKKFQQHILAQQKKELTSLLESQKRQYRQRKEQLKEELNENQSTPKREKQEWLVHQKECLQQLQAEEEAGLLRRQRQYYELQCRQYKRKMLLARHNLEQDLLREELNKKQTLKDLECAMLLRHHESTQELEFRQLGLVQRTRAELIRTQHQTELTNQMEYNKRREQELRQKHAMEVRQQPKSLKSKELQIKRQFQDTCKIQTRQYKALRNHLLENTPKSDHKAVLKRLKDEQTRKLAILAEQYDHSINDMLSTQALRLDETQEAEYKVLRMQLQQELELLNAYQSKIKIHTDTQHEREVKDLEQRVSIRRALLEQRIEEEMLSLQNERSERIRTLLERQASEIEAFDSESLRLGFSNMALTGIPSEAYPKQGYSNAPPPSSRSAGHWSHGIHQQNAPSQQLPRRSHNSSSSSSGISSGGGDRRSESSSSAHALSMALGLGRDGREVHHSSRSSASSSSSSSSSSSHHQRHHLPQHYHHQSTPQLYRERERDRDREREKEREREWAGVRGSGGDLAHPHPLPFSHHLPSRSSSQSLAMLPPPPPAPPSISGPSSSSSSSSSSQGGIYGGGGLGVRGAPSLMALRNSPQPLRRTASGGGPGGAGGSDGVLSRSTSVTSHISNGSHLSYS</sequence>
<evidence type="ECO:0000259" key="14">
    <source>
        <dbReference type="PROSITE" id="PS50011"/>
    </source>
</evidence>
<proteinExistence type="inferred from homology"/>
<evidence type="ECO:0000256" key="4">
    <source>
        <dbReference type="ARBA" id="ARBA00022679"/>
    </source>
</evidence>
<comment type="similarity">
    <text evidence="1">Belongs to the protein kinase superfamily. STE Ser/Thr protein kinase family. STE20 subfamily.</text>
</comment>
<gene>
    <name evidence="15" type="primary">TAOK2</name>
</gene>
<feature type="compositionally biased region" description="Low complexity" evidence="13">
    <location>
        <begin position="1052"/>
        <end position="1066"/>
    </location>
</feature>
<keyword evidence="3" id="KW-0723">Serine/threonine-protein kinase</keyword>
<feature type="compositionally biased region" description="Pro residues" evidence="13">
    <location>
        <begin position="1041"/>
        <end position="1051"/>
    </location>
</feature>
<evidence type="ECO:0000256" key="13">
    <source>
        <dbReference type="SAM" id="MobiDB-lite"/>
    </source>
</evidence>
<feature type="compositionally biased region" description="Low complexity" evidence="13">
    <location>
        <begin position="316"/>
        <end position="339"/>
    </location>
</feature>
<reference evidence="15" key="3">
    <citation type="submission" date="2025-09" db="UniProtKB">
        <authorList>
            <consortium name="Ensembl"/>
        </authorList>
    </citation>
    <scope>IDENTIFICATION</scope>
</reference>
<evidence type="ECO:0000256" key="12">
    <source>
        <dbReference type="SAM" id="Coils"/>
    </source>
</evidence>
<dbReference type="InterPro" id="IPR017441">
    <property type="entry name" value="Protein_kinase_ATP_BS"/>
</dbReference>
<evidence type="ECO:0000256" key="6">
    <source>
        <dbReference type="ARBA" id="ARBA00022777"/>
    </source>
</evidence>
<dbReference type="GO" id="GO:0005737">
    <property type="term" value="C:cytoplasm"/>
    <property type="evidence" value="ECO:0007669"/>
    <property type="project" value="TreeGrafter"/>
</dbReference>
<feature type="domain" description="Protein kinase" evidence="14">
    <location>
        <begin position="28"/>
        <end position="308"/>
    </location>
</feature>
<dbReference type="PROSITE" id="PS50011">
    <property type="entry name" value="PROTEIN_KINASE_DOM"/>
    <property type="match status" value="1"/>
</dbReference>
<keyword evidence="7 11" id="KW-0067">ATP-binding</keyword>
<evidence type="ECO:0000256" key="9">
    <source>
        <dbReference type="ARBA" id="ARBA00047899"/>
    </source>
</evidence>
<protein>
    <recommendedName>
        <fullName evidence="2">non-specific serine/threonine protein kinase</fullName>
        <ecNumber evidence="2">2.7.11.1</ecNumber>
    </recommendedName>
</protein>
<dbReference type="InterPro" id="IPR051234">
    <property type="entry name" value="TAO_STE20_kinase"/>
</dbReference>
<dbReference type="AlphaFoldDB" id="A0AAQ5ZFI1"/>
<dbReference type="GO" id="GO:0004674">
    <property type="term" value="F:protein serine/threonine kinase activity"/>
    <property type="evidence" value="ECO:0007669"/>
    <property type="project" value="UniProtKB-KW"/>
</dbReference>
<evidence type="ECO:0000256" key="1">
    <source>
        <dbReference type="ARBA" id="ARBA00008874"/>
    </source>
</evidence>
<dbReference type="GO" id="GO:0005524">
    <property type="term" value="F:ATP binding"/>
    <property type="evidence" value="ECO:0007669"/>
    <property type="project" value="UniProtKB-UniRule"/>
</dbReference>
<evidence type="ECO:0000256" key="8">
    <source>
        <dbReference type="ARBA" id="ARBA00023054"/>
    </source>
</evidence>
<dbReference type="InterPro" id="IPR000719">
    <property type="entry name" value="Prot_kinase_dom"/>
</dbReference>
<dbReference type="InterPro" id="IPR011009">
    <property type="entry name" value="Kinase-like_dom_sf"/>
</dbReference>
<feature type="region of interest" description="Disordered" evidence="13">
    <location>
        <begin position="872"/>
        <end position="1130"/>
    </location>
</feature>
<feature type="region of interest" description="Disordered" evidence="13">
    <location>
        <begin position="315"/>
        <end position="408"/>
    </location>
</feature>